<dbReference type="InterPro" id="IPR036393">
    <property type="entry name" value="AceGlu_kinase-like_sf"/>
</dbReference>
<dbReference type="InterPro" id="IPR054352">
    <property type="entry name" value="ACT_Aspartokinase"/>
</dbReference>
<keyword evidence="6" id="KW-0067">ATP-binding</keyword>
<gene>
    <name evidence="11" type="ORF">L228DRAFT_250441</name>
</gene>
<dbReference type="OrthoDB" id="4323675at2759"/>
<dbReference type="GO" id="GO:0009089">
    <property type="term" value="P:lysine biosynthetic process via diaminopimelate"/>
    <property type="evidence" value="ECO:0007669"/>
    <property type="project" value="TreeGrafter"/>
</dbReference>
<comment type="catalytic activity">
    <reaction evidence="7 8">
        <text>L-aspartate + ATP = 4-phospho-L-aspartate + ADP</text>
        <dbReference type="Rhea" id="RHEA:23776"/>
        <dbReference type="ChEBI" id="CHEBI:29991"/>
        <dbReference type="ChEBI" id="CHEBI:30616"/>
        <dbReference type="ChEBI" id="CHEBI:57535"/>
        <dbReference type="ChEBI" id="CHEBI:456216"/>
        <dbReference type="EC" id="2.7.2.4"/>
    </reaction>
</comment>
<evidence type="ECO:0000256" key="1">
    <source>
        <dbReference type="ARBA" id="ARBA00004685"/>
    </source>
</evidence>
<keyword evidence="4" id="KW-0547">Nucleotide-binding</keyword>
<comment type="similarity">
    <text evidence="2 8">Belongs to the aspartokinase family.</text>
</comment>
<evidence type="ECO:0000256" key="7">
    <source>
        <dbReference type="ARBA" id="ARBA00047872"/>
    </source>
</evidence>
<dbReference type="NCBIfam" id="TIGR00657">
    <property type="entry name" value="asp_kinases"/>
    <property type="match status" value="1"/>
</dbReference>
<dbReference type="InterPro" id="IPR018042">
    <property type="entry name" value="Aspartate_kinase_CS"/>
</dbReference>
<dbReference type="InterPro" id="IPR045865">
    <property type="entry name" value="ACT-like_dom_sf"/>
</dbReference>
<dbReference type="GO" id="GO:0009090">
    <property type="term" value="P:homoserine biosynthetic process"/>
    <property type="evidence" value="ECO:0007669"/>
    <property type="project" value="EnsemblFungi"/>
</dbReference>
<feature type="region of interest" description="Disordered" evidence="9">
    <location>
        <begin position="336"/>
        <end position="362"/>
    </location>
</feature>
<dbReference type="PROSITE" id="PS51671">
    <property type="entry name" value="ACT"/>
    <property type="match status" value="1"/>
</dbReference>
<dbReference type="GeneID" id="28898473"/>
<dbReference type="FunFam" id="3.30.2130.10:FF:000001">
    <property type="entry name" value="Bifunctional aspartokinase/homoserine dehydrogenase"/>
    <property type="match status" value="1"/>
</dbReference>
<name>A0A165A6F3_XYLHT</name>
<evidence type="ECO:0000256" key="5">
    <source>
        <dbReference type="ARBA" id="ARBA00022777"/>
    </source>
</evidence>
<evidence type="ECO:0000256" key="8">
    <source>
        <dbReference type="RuleBase" id="RU003448"/>
    </source>
</evidence>
<dbReference type="FunCoup" id="A0A165A6F3">
    <property type="interactions" value="302"/>
</dbReference>
<evidence type="ECO:0000313" key="12">
    <source>
        <dbReference type="Proteomes" id="UP000076632"/>
    </source>
</evidence>
<feature type="domain" description="ACT" evidence="10">
    <location>
        <begin position="461"/>
        <end position="524"/>
    </location>
</feature>
<dbReference type="Proteomes" id="UP000076632">
    <property type="component" value="Unassembled WGS sequence"/>
</dbReference>
<keyword evidence="3 8" id="KW-0808">Transferase</keyword>
<proteinExistence type="inferred from homology"/>
<evidence type="ECO:0000259" key="10">
    <source>
        <dbReference type="PROSITE" id="PS51671"/>
    </source>
</evidence>
<reference evidence="11 12" key="1">
    <citation type="journal article" date="2016" name="Fungal Biol.">
        <title>The genome of Xylona heveae provides a window into fungal endophytism.</title>
        <authorList>
            <person name="Gazis R."/>
            <person name="Kuo A."/>
            <person name="Riley R."/>
            <person name="LaButti K."/>
            <person name="Lipzen A."/>
            <person name="Lin J."/>
            <person name="Amirebrahimi M."/>
            <person name="Hesse C.N."/>
            <person name="Spatafora J.W."/>
            <person name="Henrissat B."/>
            <person name="Hainaut M."/>
            <person name="Grigoriev I.V."/>
            <person name="Hibbett D.S."/>
        </authorList>
    </citation>
    <scope>NUCLEOTIDE SEQUENCE [LARGE SCALE GENOMIC DNA]</scope>
    <source>
        <strain evidence="11 12">TC161</strain>
    </source>
</reference>
<dbReference type="EC" id="2.7.2.4" evidence="8"/>
<dbReference type="FunFam" id="3.30.70.260:FF:000033">
    <property type="entry name" value="Aspartokinase"/>
    <property type="match status" value="1"/>
</dbReference>
<dbReference type="InParanoid" id="A0A165A6F3"/>
<dbReference type="InterPro" id="IPR002912">
    <property type="entry name" value="ACT_dom"/>
</dbReference>
<dbReference type="GO" id="GO:0009088">
    <property type="term" value="P:threonine biosynthetic process"/>
    <property type="evidence" value="ECO:0007669"/>
    <property type="project" value="EnsemblFungi"/>
</dbReference>
<dbReference type="GO" id="GO:0004072">
    <property type="term" value="F:aspartate kinase activity"/>
    <property type="evidence" value="ECO:0007669"/>
    <property type="project" value="UniProtKB-EC"/>
</dbReference>
<dbReference type="AlphaFoldDB" id="A0A165A6F3"/>
<dbReference type="InterPro" id="IPR001341">
    <property type="entry name" value="Asp_kinase"/>
</dbReference>
<dbReference type="PANTHER" id="PTHR21499:SF59">
    <property type="entry name" value="ASPARTOKINASE"/>
    <property type="match status" value="1"/>
</dbReference>
<dbReference type="RefSeq" id="XP_018185573.1">
    <property type="nucleotide sequence ID" value="XM_018333336.1"/>
</dbReference>
<dbReference type="SUPFAM" id="SSF55021">
    <property type="entry name" value="ACT-like"/>
    <property type="match status" value="2"/>
</dbReference>
<dbReference type="Pfam" id="PF22468">
    <property type="entry name" value="ACT_9"/>
    <property type="match status" value="1"/>
</dbReference>
<dbReference type="GO" id="GO:0071266">
    <property type="term" value="P:'de novo' L-methionine biosynthetic process"/>
    <property type="evidence" value="ECO:0007669"/>
    <property type="project" value="EnsemblFungi"/>
</dbReference>
<keyword evidence="12" id="KW-1185">Reference proteome</keyword>
<evidence type="ECO:0000256" key="6">
    <source>
        <dbReference type="ARBA" id="ARBA00022840"/>
    </source>
</evidence>
<dbReference type="InterPro" id="IPR001048">
    <property type="entry name" value="Asp/Glu/Uridylate_kinase"/>
</dbReference>
<organism evidence="11 12">
    <name type="scientific">Xylona heveae (strain CBS 132557 / TC161)</name>
    <dbReference type="NCBI Taxonomy" id="1328760"/>
    <lineage>
        <taxon>Eukaryota</taxon>
        <taxon>Fungi</taxon>
        <taxon>Dikarya</taxon>
        <taxon>Ascomycota</taxon>
        <taxon>Pezizomycotina</taxon>
        <taxon>Xylonomycetes</taxon>
        <taxon>Xylonales</taxon>
        <taxon>Xylonaceae</taxon>
        <taxon>Xylona</taxon>
    </lineage>
</organism>
<evidence type="ECO:0000256" key="2">
    <source>
        <dbReference type="ARBA" id="ARBA00010122"/>
    </source>
</evidence>
<evidence type="ECO:0000313" key="11">
    <source>
        <dbReference type="EMBL" id="KZF20018.1"/>
    </source>
</evidence>
<dbReference type="GO" id="GO:0005829">
    <property type="term" value="C:cytosol"/>
    <property type="evidence" value="ECO:0007669"/>
    <property type="project" value="TreeGrafter"/>
</dbReference>
<protein>
    <recommendedName>
        <fullName evidence="8">Aspartokinase</fullName>
        <ecNumber evidence="8">2.7.2.4</ecNumber>
    </recommendedName>
</protein>
<keyword evidence="5 8" id="KW-0418">Kinase</keyword>
<dbReference type="Gene3D" id="3.30.2130.10">
    <property type="entry name" value="VC0802-like"/>
    <property type="match status" value="1"/>
</dbReference>
<dbReference type="PANTHER" id="PTHR21499">
    <property type="entry name" value="ASPARTATE KINASE"/>
    <property type="match status" value="1"/>
</dbReference>
<dbReference type="SUPFAM" id="SSF53633">
    <property type="entry name" value="Carbamate kinase-like"/>
    <property type="match status" value="1"/>
</dbReference>
<dbReference type="Pfam" id="PF00696">
    <property type="entry name" value="AA_kinase"/>
    <property type="match status" value="1"/>
</dbReference>
<sequence length="524" mass="57239">MASDNGDILADLPTRAPGSSKGWIVQKFGGTSVGKFAVNIVENIVRASAKNNRVAVICSARSSYTKAEGTTNRLLRAAREAEKEEDPQFEAIVNIIAEDHIQAAKADIKSPEILARLVEEIKWECNDLVSFLDATRRVGEVSRRSEDKIISKGEKLSCRYVAALLQDRGVDSQYVDLSDVIDFRIPQGLDQEFYNQLAAALAAKIRACGDKLPVVTGYFGTVPGGLLDKIGRGYTDLCAALVAVGIAADELQVWKEVDGIFTADPRKVLSARLLSAITPAEAAELTFYGSEVIHPFTMEQVILARIPIRIKNVMNPQGKGTIIYPDTPEDFDLAVPPPDAKLSRRRRRSSVLSQPSGPKRPTAVTLKDRIIVLNVHSNKRSLSHGFFAKIFTVLDKWELSVDLISTSEVHVSMALHSESVLPRAGEEIDFKIHDRNLFGAIGELQNYGTVDVIPDMAILSLVGRHMKNLMGIAGRMFVTLGEGNINIDLISQGASEINISCVIKAADGDKALNLLHSHLFNFAD</sequence>
<dbReference type="Gene3D" id="3.40.1160.10">
    <property type="entry name" value="Acetylglutamate kinase-like"/>
    <property type="match status" value="1"/>
</dbReference>
<evidence type="ECO:0000256" key="4">
    <source>
        <dbReference type="ARBA" id="ARBA00022741"/>
    </source>
</evidence>
<evidence type="ECO:0000256" key="9">
    <source>
        <dbReference type="SAM" id="MobiDB-lite"/>
    </source>
</evidence>
<dbReference type="PROSITE" id="PS00324">
    <property type="entry name" value="ASPARTOKINASE"/>
    <property type="match status" value="1"/>
</dbReference>
<dbReference type="EMBL" id="KV407464">
    <property type="protein sequence ID" value="KZF20018.1"/>
    <property type="molecule type" value="Genomic_DNA"/>
</dbReference>
<dbReference type="GO" id="GO:0005524">
    <property type="term" value="F:ATP binding"/>
    <property type="evidence" value="ECO:0007669"/>
    <property type="project" value="UniProtKB-KW"/>
</dbReference>
<dbReference type="STRING" id="1328760.A0A165A6F3"/>
<dbReference type="FunFam" id="3.40.1160.10:FF:000023">
    <property type="entry name" value="Probable aspartokinase"/>
    <property type="match status" value="1"/>
</dbReference>
<evidence type="ECO:0000256" key="3">
    <source>
        <dbReference type="ARBA" id="ARBA00022679"/>
    </source>
</evidence>
<accession>A0A165A6F3</accession>
<dbReference type="OMA" id="DNINIMM"/>
<comment type="pathway">
    <text evidence="1">Mycotoxin biosynthesis.</text>
</comment>